<organism evidence="4 5">
    <name type="scientific">Prunus armeniaca</name>
    <name type="common">Apricot</name>
    <name type="synonym">Armeniaca vulgaris</name>
    <dbReference type="NCBI Taxonomy" id="36596"/>
    <lineage>
        <taxon>Eukaryota</taxon>
        <taxon>Viridiplantae</taxon>
        <taxon>Streptophyta</taxon>
        <taxon>Embryophyta</taxon>
        <taxon>Tracheophyta</taxon>
        <taxon>Spermatophyta</taxon>
        <taxon>Magnoliopsida</taxon>
        <taxon>eudicotyledons</taxon>
        <taxon>Gunneridae</taxon>
        <taxon>Pentapetalae</taxon>
        <taxon>rosids</taxon>
        <taxon>fabids</taxon>
        <taxon>Rosales</taxon>
        <taxon>Rosaceae</taxon>
        <taxon>Amygdaloideae</taxon>
        <taxon>Amygdaleae</taxon>
        <taxon>Prunus</taxon>
    </lineage>
</organism>
<dbReference type="PROSITE" id="PS00798">
    <property type="entry name" value="ALDOKETO_REDUCTASE_1"/>
    <property type="match status" value="1"/>
</dbReference>
<keyword evidence="1" id="KW-0560">Oxidoreductase</keyword>
<dbReference type="PROSITE" id="PS00062">
    <property type="entry name" value="ALDOKETO_REDUCTASE_2"/>
    <property type="match status" value="1"/>
</dbReference>
<evidence type="ECO:0000256" key="2">
    <source>
        <dbReference type="SAM" id="SignalP"/>
    </source>
</evidence>
<feature type="signal peptide" evidence="2">
    <location>
        <begin position="1"/>
        <end position="21"/>
    </location>
</feature>
<dbReference type="FunFam" id="3.20.20.100:FF:000014">
    <property type="entry name" value="NAD(P)-linked oxidoreductase superfamily protein"/>
    <property type="match status" value="1"/>
</dbReference>
<dbReference type="GO" id="GO:0044550">
    <property type="term" value="P:secondary metabolite biosynthetic process"/>
    <property type="evidence" value="ECO:0007669"/>
    <property type="project" value="UniProtKB-ARBA"/>
</dbReference>
<dbReference type="EMBL" id="CAEKDK010000001">
    <property type="protein sequence ID" value="CAB4264292.1"/>
    <property type="molecule type" value="Genomic_DNA"/>
</dbReference>
<dbReference type="InterPro" id="IPR018170">
    <property type="entry name" value="Aldo/ket_reductase_CS"/>
</dbReference>
<dbReference type="PANTHER" id="PTHR11732">
    <property type="entry name" value="ALDO/KETO REDUCTASE"/>
    <property type="match status" value="1"/>
</dbReference>
<evidence type="ECO:0000313" key="5">
    <source>
        <dbReference type="Proteomes" id="UP000507222"/>
    </source>
</evidence>
<dbReference type="InterPro" id="IPR020471">
    <property type="entry name" value="AKR"/>
</dbReference>
<dbReference type="AlphaFoldDB" id="A0A6J5TL44"/>
<dbReference type="CDD" id="cd19124">
    <property type="entry name" value="AKR_AKR4A_4B"/>
    <property type="match status" value="1"/>
</dbReference>
<sequence>MALVEVVVVTAWWWRWQHGGGGGVGCGGGGGCGGFEGGGGCGGGGGGGGDGDGNGGGCGGSESGGVSGGVGCGSGDGIISKEKELKMVNPASSSQIPEVVLGSSTGPKSMPVLAFGTAANNLQPIQLKTAVIEAIKLGYRHFDTAAVYGSEQPLGEAIKEALKLGLVASRDQLFITSKLWSNDAHPHLVIPALKKSLENLQLEYLDLYLIHWPISAKPGKFVFPLVDVMPMDFKGVWAAMEESQRLGLTKSIGVSNFTCKKIETLLSHATIPPSVNQVEMSPFWQQQKLRDFCKANGIVVTAFSPLGAKGTSWGSNHVMESKVLQDIAEARGKTVAQVCIRWVYQVGATLAVKSYNKERLKQNLQVFDWELSEDDLHKINQIPQHKMVTRGELVSADGPYKSLEEFWDGEI</sequence>
<protein>
    <recommendedName>
        <fullName evidence="3">NADP-dependent oxidoreductase domain-containing protein</fullName>
    </recommendedName>
</protein>
<feature type="domain" description="NADP-dependent oxidoreductase" evidence="3">
    <location>
        <begin position="114"/>
        <end position="382"/>
    </location>
</feature>
<dbReference type="PRINTS" id="PR00069">
    <property type="entry name" value="ALDKETRDTASE"/>
</dbReference>
<proteinExistence type="predicted"/>
<dbReference type="InterPro" id="IPR023210">
    <property type="entry name" value="NADP_OxRdtase_dom"/>
</dbReference>
<evidence type="ECO:0000259" key="3">
    <source>
        <dbReference type="Pfam" id="PF00248"/>
    </source>
</evidence>
<keyword evidence="2" id="KW-0732">Signal</keyword>
<gene>
    <name evidence="4" type="ORF">CURHAP_LOCUS6019</name>
</gene>
<reference evidence="4 5" key="1">
    <citation type="submission" date="2020-05" db="EMBL/GenBank/DDBJ databases">
        <authorList>
            <person name="Campoy J."/>
            <person name="Schneeberger K."/>
            <person name="Spophaly S."/>
        </authorList>
    </citation>
    <scope>NUCLEOTIDE SEQUENCE [LARGE SCALE GENOMIC DNA]</scope>
    <source>
        <strain evidence="4">PruArmRojPasFocal</strain>
    </source>
</reference>
<name>A0A6J5TL44_PRUAR</name>
<dbReference type="InterPro" id="IPR044497">
    <property type="entry name" value="AKR4A/B"/>
</dbReference>
<dbReference type="Gene3D" id="3.20.20.100">
    <property type="entry name" value="NADP-dependent oxidoreductase domain"/>
    <property type="match status" value="1"/>
</dbReference>
<dbReference type="Proteomes" id="UP000507222">
    <property type="component" value="Unassembled WGS sequence"/>
</dbReference>
<evidence type="ECO:0000313" key="4">
    <source>
        <dbReference type="EMBL" id="CAB4264292.1"/>
    </source>
</evidence>
<evidence type="ECO:0000256" key="1">
    <source>
        <dbReference type="ARBA" id="ARBA00023002"/>
    </source>
</evidence>
<dbReference type="GO" id="GO:0016616">
    <property type="term" value="F:oxidoreductase activity, acting on the CH-OH group of donors, NAD or NADP as acceptor"/>
    <property type="evidence" value="ECO:0007669"/>
    <property type="project" value="InterPro"/>
</dbReference>
<dbReference type="InterPro" id="IPR036812">
    <property type="entry name" value="NAD(P)_OxRdtase_dom_sf"/>
</dbReference>
<dbReference type="SUPFAM" id="SSF51430">
    <property type="entry name" value="NAD(P)-linked oxidoreductase"/>
    <property type="match status" value="1"/>
</dbReference>
<dbReference type="Pfam" id="PF00248">
    <property type="entry name" value="Aldo_ket_red"/>
    <property type="match status" value="1"/>
</dbReference>
<accession>A0A6J5TL44</accession>
<feature type="chain" id="PRO_5027000871" description="NADP-dependent oxidoreductase domain-containing protein" evidence="2">
    <location>
        <begin position="22"/>
        <end position="411"/>
    </location>
</feature>